<sequence length="508" mass="56114">MSENNTTVTTAAEKEEANKRQRAAVDQALREPLSQSRGSLRLGDRQLDYRVDAGFMPVRSEVVGETHGEPDAAIFMTAYQLEGEGAGQRPICFAFNGGPGAASIFLHLGALGPKRVRVQDDGSMPAPPYRVEDNPLSWFEHFDLVFIDPPHTGFSLTASEEARKRAFSVDGDVAMLCSAVRAWLGRHRRWGSPVYLCGESYGTTRACAMAELLCDQGVALAGVILVSCAMDIQALEFSPRNDLPYALFLPAFAGTAQYHGCLKGALAESPEAARQAALDFVHSDYLSALHRGGALSDKERARIARRVGELIGLPAAVVEHMNLRVSDMRYFQELLRERGQVLGRLDARVAGPMGPDRKREWEFDPSIDALVAPYTMAALDYFRGTLGIGEASGAIERVYMPMSEQAHKAWNWNRREAQGNSFACTSVDLARVMRRLPHMAVFVASGYYDLGTPYSATDWTLDQLEIGTEVRRRITHRYYGAGHMMYTREADILQLKSDLAAWLNPASR</sequence>
<dbReference type="SUPFAM" id="SSF53474">
    <property type="entry name" value="alpha/beta-Hydrolases"/>
    <property type="match status" value="1"/>
</dbReference>
<gene>
    <name evidence="2" type="ORF">AACH06_01955</name>
</gene>
<dbReference type="InterPro" id="IPR029058">
    <property type="entry name" value="AB_hydrolase_fold"/>
</dbReference>
<dbReference type="RefSeq" id="WP_341423908.1">
    <property type="nucleotide sequence ID" value="NZ_JBBUTG010000001.1"/>
</dbReference>
<protein>
    <submittedName>
        <fullName evidence="2">Peptidase S10</fullName>
    </submittedName>
</protein>
<evidence type="ECO:0000313" key="2">
    <source>
        <dbReference type="EMBL" id="MEK8029571.1"/>
    </source>
</evidence>
<evidence type="ECO:0000313" key="3">
    <source>
        <dbReference type="Proteomes" id="UP001371218"/>
    </source>
</evidence>
<evidence type="ECO:0000256" key="1">
    <source>
        <dbReference type="SAM" id="MobiDB-lite"/>
    </source>
</evidence>
<feature type="region of interest" description="Disordered" evidence="1">
    <location>
        <begin position="1"/>
        <end position="40"/>
    </location>
</feature>
<keyword evidence="3" id="KW-1185">Reference proteome</keyword>
<name>A0ABU9BIC8_9BURK</name>
<dbReference type="EMBL" id="JBBUTG010000001">
    <property type="protein sequence ID" value="MEK8029571.1"/>
    <property type="molecule type" value="Genomic_DNA"/>
</dbReference>
<dbReference type="Proteomes" id="UP001371218">
    <property type="component" value="Unassembled WGS sequence"/>
</dbReference>
<reference evidence="2 3" key="1">
    <citation type="submission" date="2024-04" db="EMBL/GenBank/DDBJ databases">
        <title>Novel species of the genus Ideonella isolated from streams.</title>
        <authorList>
            <person name="Lu H."/>
        </authorList>
    </citation>
    <scope>NUCLEOTIDE SEQUENCE [LARGE SCALE GENOMIC DNA]</scope>
    <source>
        <strain evidence="2 3">DXS29W</strain>
    </source>
</reference>
<proteinExistence type="predicted"/>
<organism evidence="2 3">
    <name type="scientific">Ideonella lacteola</name>
    <dbReference type="NCBI Taxonomy" id="2984193"/>
    <lineage>
        <taxon>Bacteria</taxon>
        <taxon>Pseudomonadati</taxon>
        <taxon>Pseudomonadota</taxon>
        <taxon>Betaproteobacteria</taxon>
        <taxon>Burkholderiales</taxon>
        <taxon>Sphaerotilaceae</taxon>
        <taxon>Ideonella</taxon>
    </lineage>
</organism>
<dbReference type="InterPro" id="IPR001563">
    <property type="entry name" value="Peptidase_S10"/>
</dbReference>
<dbReference type="Pfam" id="PF00450">
    <property type="entry name" value="Peptidase_S10"/>
    <property type="match status" value="1"/>
</dbReference>
<accession>A0ABU9BIC8</accession>
<dbReference type="Gene3D" id="3.40.50.1820">
    <property type="entry name" value="alpha/beta hydrolase"/>
    <property type="match status" value="1"/>
</dbReference>
<feature type="compositionally biased region" description="Low complexity" evidence="1">
    <location>
        <begin position="1"/>
        <end position="11"/>
    </location>
</feature>
<comment type="caution">
    <text evidence="2">The sequence shown here is derived from an EMBL/GenBank/DDBJ whole genome shotgun (WGS) entry which is preliminary data.</text>
</comment>